<proteinExistence type="predicted"/>
<dbReference type="EMBL" id="LAZR01004111">
    <property type="protein sequence ID" value="KKN11665.1"/>
    <property type="molecule type" value="Genomic_DNA"/>
</dbReference>
<accession>A0A0F9MWJ8</accession>
<name>A0A0F9MWJ8_9ZZZZ</name>
<sequence length="328" mass="34698">MAVHYWDGSTDGDWATAANWTAALPVADGEVIFDGRQVAVIPVTGMTDGGSVSDSGHANAATLDLLHFKSTYTGGIASAALPCITSPDKLVIEGSGTYHISCGKTSQVTDTSIPITIINNKDAIVYLYSNSNSATNLSEFTDVYLLAGTLYIAWNTVELDVGCYVKNLYIAPTNNSPGNTTVDIDKDCFDELNDVPTNIFMQNGTVTCDTQLGTVNMYAGTFTYGDSASAETVLDITRLNLHSGIFTWQPNEAAATITTAYLFGGTLDGSGTTNAGNGKVITTCYLFSGATLDMANNRGDITLTNLYRIGGDLTIDKNAKVAVTYNQP</sequence>
<gene>
    <name evidence="1" type="ORF">LCGC14_1024170</name>
</gene>
<dbReference type="AlphaFoldDB" id="A0A0F9MWJ8"/>
<reference evidence="1" key="1">
    <citation type="journal article" date="2015" name="Nature">
        <title>Complex archaea that bridge the gap between prokaryotes and eukaryotes.</title>
        <authorList>
            <person name="Spang A."/>
            <person name="Saw J.H."/>
            <person name="Jorgensen S.L."/>
            <person name="Zaremba-Niedzwiedzka K."/>
            <person name="Martijn J."/>
            <person name="Lind A.E."/>
            <person name="van Eijk R."/>
            <person name="Schleper C."/>
            <person name="Guy L."/>
            <person name="Ettema T.J."/>
        </authorList>
    </citation>
    <scope>NUCLEOTIDE SEQUENCE</scope>
</reference>
<evidence type="ECO:0000313" key="1">
    <source>
        <dbReference type="EMBL" id="KKN11665.1"/>
    </source>
</evidence>
<comment type="caution">
    <text evidence="1">The sequence shown here is derived from an EMBL/GenBank/DDBJ whole genome shotgun (WGS) entry which is preliminary data.</text>
</comment>
<organism evidence="1">
    <name type="scientific">marine sediment metagenome</name>
    <dbReference type="NCBI Taxonomy" id="412755"/>
    <lineage>
        <taxon>unclassified sequences</taxon>
        <taxon>metagenomes</taxon>
        <taxon>ecological metagenomes</taxon>
    </lineage>
</organism>
<evidence type="ECO:0008006" key="2">
    <source>
        <dbReference type="Google" id="ProtNLM"/>
    </source>
</evidence>
<protein>
    <recommendedName>
        <fullName evidence="2">G8 domain-containing protein</fullName>
    </recommendedName>
</protein>